<dbReference type="Proteomes" id="UP000285120">
    <property type="component" value="Unassembled WGS sequence"/>
</dbReference>
<sequence length="60" mass="7126">MSELKRELQEFSRAANELKAVWNKMSELDRKESLKDYPFAEDFPKVANDIKKWNDAVHDL</sequence>
<dbReference type="AlphaFoldDB" id="A0A419V2Q1"/>
<name>A0A419V2Q1_9BACL</name>
<protein>
    <submittedName>
        <fullName evidence="1">Uncharacterized protein</fullName>
    </submittedName>
</protein>
<accession>A0A419V2Q1</accession>
<dbReference type="EMBL" id="RAPK01000009">
    <property type="protein sequence ID" value="RKD72803.1"/>
    <property type="molecule type" value="Genomic_DNA"/>
</dbReference>
<dbReference type="RefSeq" id="WP_120193201.1">
    <property type="nucleotide sequence ID" value="NZ_RAPK01000009.1"/>
</dbReference>
<proteinExistence type="predicted"/>
<evidence type="ECO:0000313" key="1">
    <source>
        <dbReference type="EMBL" id="RKD72803.1"/>
    </source>
</evidence>
<dbReference type="OrthoDB" id="2974073at2"/>
<organism evidence="1 2">
    <name type="scientific">Sinobaca qinghaiensis</name>
    <dbReference type="NCBI Taxonomy" id="342944"/>
    <lineage>
        <taxon>Bacteria</taxon>
        <taxon>Bacillati</taxon>
        <taxon>Bacillota</taxon>
        <taxon>Bacilli</taxon>
        <taxon>Bacillales</taxon>
        <taxon>Sporolactobacillaceae</taxon>
        <taxon>Sinobaca</taxon>
    </lineage>
</organism>
<comment type="caution">
    <text evidence="1">The sequence shown here is derived from an EMBL/GenBank/DDBJ whole genome shotgun (WGS) entry which is preliminary data.</text>
</comment>
<evidence type="ECO:0000313" key="2">
    <source>
        <dbReference type="Proteomes" id="UP000285120"/>
    </source>
</evidence>
<keyword evidence="2" id="KW-1185">Reference proteome</keyword>
<reference evidence="1 2" key="1">
    <citation type="submission" date="2018-09" db="EMBL/GenBank/DDBJ databases">
        <title>Genomic Encyclopedia of Archaeal and Bacterial Type Strains, Phase II (KMG-II): from individual species to whole genera.</title>
        <authorList>
            <person name="Goeker M."/>
        </authorList>
    </citation>
    <scope>NUCLEOTIDE SEQUENCE [LARGE SCALE GENOMIC DNA]</scope>
    <source>
        <strain evidence="1 2">DSM 17008</strain>
    </source>
</reference>
<gene>
    <name evidence="1" type="ORF">ATL39_1999</name>
</gene>